<gene>
    <name evidence="2" type="ORF">OSB04_020600</name>
</gene>
<dbReference type="SUPFAM" id="SSF47616">
    <property type="entry name" value="GST C-terminal domain-like"/>
    <property type="match status" value="1"/>
</dbReference>
<dbReference type="GO" id="GO:0005829">
    <property type="term" value="C:cytosol"/>
    <property type="evidence" value="ECO:0007669"/>
    <property type="project" value="UniProtKB-SubCell"/>
</dbReference>
<evidence type="ECO:0000313" key="2">
    <source>
        <dbReference type="EMBL" id="KAJ9548057.1"/>
    </source>
</evidence>
<evidence type="ECO:0000313" key="3">
    <source>
        <dbReference type="Proteomes" id="UP001172457"/>
    </source>
</evidence>
<name>A0AA38W608_9ASTR</name>
<proteinExistence type="inferred from homology"/>
<keyword evidence="1" id="KW-0808">Transferase</keyword>
<dbReference type="GO" id="GO:0006749">
    <property type="term" value="P:glutathione metabolic process"/>
    <property type="evidence" value="ECO:0007669"/>
    <property type="project" value="TreeGrafter"/>
</dbReference>
<dbReference type="EMBL" id="JARYMX010000005">
    <property type="protein sequence ID" value="KAJ9548057.1"/>
    <property type="molecule type" value="Genomic_DNA"/>
</dbReference>
<comment type="catalytic activity">
    <reaction evidence="1">
        <text>RX + glutathione = an S-substituted glutathione + a halide anion + H(+)</text>
        <dbReference type="Rhea" id="RHEA:16437"/>
        <dbReference type="ChEBI" id="CHEBI:15378"/>
        <dbReference type="ChEBI" id="CHEBI:16042"/>
        <dbReference type="ChEBI" id="CHEBI:17792"/>
        <dbReference type="ChEBI" id="CHEBI:57925"/>
        <dbReference type="ChEBI" id="CHEBI:90779"/>
        <dbReference type="EC" id="2.5.1.18"/>
    </reaction>
</comment>
<keyword evidence="3" id="KW-1185">Reference proteome</keyword>
<comment type="similarity">
    <text evidence="1">Belongs to the GST superfamily.</text>
</comment>
<protein>
    <recommendedName>
        <fullName evidence="1">Glutathione S-transferase</fullName>
        <ecNumber evidence="1">2.5.1.18</ecNumber>
    </recommendedName>
</protein>
<organism evidence="2 3">
    <name type="scientific">Centaurea solstitialis</name>
    <name type="common">yellow star-thistle</name>
    <dbReference type="NCBI Taxonomy" id="347529"/>
    <lineage>
        <taxon>Eukaryota</taxon>
        <taxon>Viridiplantae</taxon>
        <taxon>Streptophyta</taxon>
        <taxon>Embryophyta</taxon>
        <taxon>Tracheophyta</taxon>
        <taxon>Spermatophyta</taxon>
        <taxon>Magnoliopsida</taxon>
        <taxon>eudicotyledons</taxon>
        <taxon>Gunneridae</taxon>
        <taxon>Pentapetalae</taxon>
        <taxon>asterids</taxon>
        <taxon>campanulids</taxon>
        <taxon>Asterales</taxon>
        <taxon>Asteraceae</taxon>
        <taxon>Carduoideae</taxon>
        <taxon>Cardueae</taxon>
        <taxon>Centaureinae</taxon>
        <taxon>Centaurea</taxon>
    </lineage>
</organism>
<dbReference type="InterPro" id="IPR036282">
    <property type="entry name" value="Glutathione-S-Trfase_C_sf"/>
</dbReference>
<comment type="caution">
    <text evidence="2">The sequence shown here is derived from an EMBL/GenBank/DDBJ whole genome shotgun (WGS) entry which is preliminary data.</text>
</comment>
<dbReference type="InterPro" id="IPR045073">
    <property type="entry name" value="Omega/Tau-like"/>
</dbReference>
<evidence type="ECO:0000256" key="1">
    <source>
        <dbReference type="RuleBase" id="RU369102"/>
    </source>
</evidence>
<comment type="function">
    <text evidence="1">Is involved in the conjugation of reduced glutathione to a wide number of exogenous and endogenous hydrophobic electrophiles.</text>
</comment>
<keyword evidence="1" id="KW-0963">Cytoplasm</keyword>
<comment type="subcellular location">
    <subcellularLocation>
        <location evidence="1">Cytoplasm</location>
        <location evidence="1">Cytosol</location>
    </subcellularLocation>
</comment>
<dbReference type="PANTHER" id="PTHR11260:SF676">
    <property type="entry name" value="GLUTATHIONE S-TRANSFERASE U8"/>
    <property type="match status" value="1"/>
</dbReference>
<dbReference type="Gene3D" id="1.20.1050.10">
    <property type="match status" value="1"/>
</dbReference>
<dbReference type="Gene3D" id="3.40.30.10">
    <property type="entry name" value="Glutaredoxin"/>
    <property type="match status" value="1"/>
</dbReference>
<dbReference type="GO" id="GO:0004364">
    <property type="term" value="F:glutathione transferase activity"/>
    <property type="evidence" value="ECO:0007669"/>
    <property type="project" value="UniProtKB-UniRule"/>
</dbReference>
<dbReference type="EC" id="2.5.1.18" evidence="1"/>
<dbReference type="Proteomes" id="UP001172457">
    <property type="component" value="Chromosome 5"/>
</dbReference>
<sequence>MQGKSKQYWLNLVLVHNRNPISESLVIVEYIDDVWKQVPVLPQDPYQKVVARFWAKFIDEKCLPSLHKVFGKNGSEQVVTTACTYLKMNWERKVTSSLEVTTSIWSILLLLIGFHCWKKQPKSRSLQKISFGKWGDEFVNCEVVKEILPPRDMVLAYYKERFCKK</sequence>
<dbReference type="PANTHER" id="PTHR11260">
    <property type="entry name" value="GLUTATHIONE S-TRANSFERASE, GST, SUPERFAMILY, GST DOMAIN CONTAINING"/>
    <property type="match status" value="1"/>
</dbReference>
<dbReference type="AlphaFoldDB" id="A0AA38W608"/>
<accession>A0AA38W608</accession>
<reference evidence="2" key="1">
    <citation type="submission" date="2023-03" db="EMBL/GenBank/DDBJ databases">
        <title>Chromosome-scale reference genome and RAD-based genetic map of yellow starthistle (Centaurea solstitialis) reveal putative structural variation and QTLs associated with invader traits.</title>
        <authorList>
            <person name="Reatini B."/>
            <person name="Cang F.A."/>
            <person name="Jiang Q."/>
            <person name="Mckibben M.T.W."/>
            <person name="Barker M.S."/>
            <person name="Rieseberg L.H."/>
            <person name="Dlugosch K.M."/>
        </authorList>
    </citation>
    <scope>NUCLEOTIDE SEQUENCE</scope>
    <source>
        <strain evidence="2">CAN-66</strain>
        <tissue evidence="2">Leaf</tissue>
    </source>
</reference>